<feature type="compositionally biased region" description="Basic and acidic residues" evidence="1">
    <location>
        <begin position="71"/>
        <end position="88"/>
    </location>
</feature>
<proteinExistence type="predicted"/>
<evidence type="ECO:0000313" key="3">
    <source>
        <dbReference type="Proteomes" id="UP000625711"/>
    </source>
</evidence>
<protein>
    <submittedName>
        <fullName evidence="2">Uncharacterized protein</fullName>
    </submittedName>
</protein>
<evidence type="ECO:0000313" key="2">
    <source>
        <dbReference type="EMBL" id="KAF7273291.1"/>
    </source>
</evidence>
<organism evidence="2 3">
    <name type="scientific">Rhynchophorus ferrugineus</name>
    <name type="common">Red palm weevil</name>
    <name type="synonym">Curculio ferrugineus</name>
    <dbReference type="NCBI Taxonomy" id="354439"/>
    <lineage>
        <taxon>Eukaryota</taxon>
        <taxon>Metazoa</taxon>
        <taxon>Ecdysozoa</taxon>
        <taxon>Arthropoda</taxon>
        <taxon>Hexapoda</taxon>
        <taxon>Insecta</taxon>
        <taxon>Pterygota</taxon>
        <taxon>Neoptera</taxon>
        <taxon>Endopterygota</taxon>
        <taxon>Coleoptera</taxon>
        <taxon>Polyphaga</taxon>
        <taxon>Cucujiformia</taxon>
        <taxon>Curculionidae</taxon>
        <taxon>Dryophthorinae</taxon>
        <taxon>Rhynchophorus</taxon>
    </lineage>
</organism>
<evidence type="ECO:0000256" key="1">
    <source>
        <dbReference type="SAM" id="MobiDB-lite"/>
    </source>
</evidence>
<feature type="region of interest" description="Disordered" evidence="1">
    <location>
        <begin position="1"/>
        <end position="30"/>
    </location>
</feature>
<reference evidence="2" key="1">
    <citation type="submission" date="2020-08" db="EMBL/GenBank/DDBJ databases">
        <title>Genome sequencing and assembly of the red palm weevil Rhynchophorus ferrugineus.</title>
        <authorList>
            <person name="Dias G.B."/>
            <person name="Bergman C.M."/>
            <person name="Manee M."/>
        </authorList>
    </citation>
    <scope>NUCLEOTIDE SEQUENCE</scope>
    <source>
        <strain evidence="2">AA-2017</strain>
        <tissue evidence="2">Whole larva</tissue>
    </source>
</reference>
<dbReference type="AlphaFoldDB" id="A0A834I5Z1"/>
<name>A0A834I5Z1_RHYFE</name>
<accession>A0A834I5Z1</accession>
<comment type="caution">
    <text evidence="2">The sequence shown here is derived from an EMBL/GenBank/DDBJ whole genome shotgun (WGS) entry which is preliminary data.</text>
</comment>
<keyword evidence="3" id="KW-1185">Reference proteome</keyword>
<dbReference type="EMBL" id="JAACXV010013502">
    <property type="protein sequence ID" value="KAF7273291.1"/>
    <property type="molecule type" value="Genomic_DNA"/>
</dbReference>
<dbReference type="Proteomes" id="UP000625711">
    <property type="component" value="Unassembled WGS sequence"/>
</dbReference>
<gene>
    <name evidence="2" type="ORF">GWI33_013991</name>
</gene>
<sequence length="131" mass="14997">MTNYRNSHRPDNQHILKARPPQSRGNKRTQPEAIVQLAKTGPYDSRQIPVRERSDRIFFRPLQQHAVFTLRDSREPDQPPASEEKRNSPDTFHLESGGIFPRVSPFEIPFVVPSDCVTLGPGDFFQGVVNF</sequence>
<feature type="region of interest" description="Disordered" evidence="1">
    <location>
        <begin position="68"/>
        <end position="96"/>
    </location>
</feature>